<dbReference type="PATRIC" id="fig|1291379.3.peg.1387"/>
<dbReference type="HOGENOM" id="CLU_3174446_0_0_12"/>
<keyword evidence="2" id="KW-1185">Reference proteome</keyword>
<gene>
    <name evidence="1" type="ORF">TPE_1398</name>
</gene>
<accession>S5ZZV4</accession>
<dbReference type="AlphaFoldDB" id="S5ZZV4"/>
<organism evidence="1 2">
    <name type="scientific">Treponema pedis str. T A4</name>
    <dbReference type="NCBI Taxonomy" id="1291379"/>
    <lineage>
        <taxon>Bacteria</taxon>
        <taxon>Pseudomonadati</taxon>
        <taxon>Spirochaetota</taxon>
        <taxon>Spirochaetia</taxon>
        <taxon>Spirochaetales</taxon>
        <taxon>Treponemataceae</taxon>
        <taxon>Treponema</taxon>
    </lineage>
</organism>
<protein>
    <submittedName>
        <fullName evidence="1">Uncharacterized protein</fullName>
    </submittedName>
</protein>
<proteinExistence type="predicted"/>
<reference evidence="1 2" key="1">
    <citation type="journal article" date="2013" name="PLoS ONE">
        <title>Genome-Wide Relatedness of Treponema pedis, from Gingiva and Necrotic Skin Lesions of Pigs, with the Human Oral Pathogen Treponema denticola.</title>
        <authorList>
            <person name="Svartstrom O."/>
            <person name="Mushtaq M."/>
            <person name="Pringle M."/>
            <person name="Segerman B."/>
        </authorList>
    </citation>
    <scope>NUCLEOTIDE SEQUENCE [LARGE SCALE GENOMIC DNA]</scope>
    <source>
        <strain evidence="1">T A4</strain>
    </source>
</reference>
<dbReference type="EMBL" id="CP004120">
    <property type="protein sequence ID" value="AGT43893.1"/>
    <property type="molecule type" value="Genomic_DNA"/>
</dbReference>
<evidence type="ECO:0000313" key="2">
    <source>
        <dbReference type="Proteomes" id="UP000015620"/>
    </source>
</evidence>
<sequence>MTSLLSKEPLRGSAPKYPAYGWGLWRGRGKGASLFAAGDYDLGLQFN</sequence>
<dbReference type="Proteomes" id="UP000015620">
    <property type="component" value="Chromosome"/>
</dbReference>
<dbReference type="KEGG" id="tped:TPE_1398"/>
<name>S5ZZV4_9SPIR</name>
<evidence type="ECO:0000313" key="1">
    <source>
        <dbReference type="EMBL" id="AGT43893.1"/>
    </source>
</evidence>